<protein>
    <submittedName>
        <fullName evidence="3">Uncharacterized protein</fullName>
    </submittedName>
</protein>
<organism evidence="2 3">
    <name type="scientific">Heterorhabditis bacteriophora</name>
    <name type="common">Entomopathogenic nematode worm</name>
    <dbReference type="NCBI Taxonomy" id="37862"/>
    <lineage>
        <taxon>Eukaryota</taxon>
        <taxon>Metazoa</taxon>
        <taxon>Ecdysozoa</taxon>
        <taxon>Nematoda</taxon>
        <taxon>Chromadorea</taxon>
        <taxon>Rhabditida</taxon>
        <taxon>Rhabditina</taxon>
        <taxon>Rhabditomorpha</taxon>
        <taxon>Strongyloidea</taxon>
        <taxon>Heterorhabditidae</taxon>
        <taxon>Heterorhabditis</taxon>
    </lineage>
</organism>
<evidence type="ECO:0000256" key="1">
    <source>
        <dbReference type="SAM" id="MobiDB-lite"/>
    </source>
</evidence>
<evidence type="ECO:0000313" key="3">
    <source>
        <dbReference type="WBParaSite" id="Hba_08285"/>
    </source>
</evidence>
<evidence type="ECO:0000313" key="2">
    <source>
        <dbReference type="Proteomes" id="UP000095283"/>
    </source>
</evidence>
<dbReference type="WBParaSite" id="Hba_08285">
    <property type="protein sequence ID" value="Hba_08285"/>
    <property type="gene ID" value="Hba_08285"/>
</dbReference>
<proteinExistence type="predicted"/>
<sequence length="85" mass="9689">MSMCQPPIEIKPIGSSDSDTPRNISPVSDGQQDMTSSSTTNKEPRAYRLEPWHECFTTTSRTEFDALIYSVYVMSRDDKKMDGYE</sequence>
<feature type="region of interest" description="Disordered" evidence="1">
    <location>
        <begin position="1"/>
        <end position="46"/>
    </location>
</feature>
<dbReference type="Proteomes" id="UP000095283">
    <property type="component" value="Unplaced"/>
</dbReference>
<feature type="compositionally biased region" description="Polar residues" evidence="1">
    <location>
        <begin position="15"/>
        <end position="41"/>
    </location>
</feature>
<name>A0A1I7WT15_HETBA</name>
<dbReference type="AlphaFoldDB" id="A0A1I7WT15"/>
<keyword evidence="2" id="KW-1185">Reference proteome</keyword>
<accession>A0A1I7WT15</accession>
<reference evidence="3" key="1">
    <citation type="submission" date="2016-11" db="UniProtKB">
        <authorList>
            <consortium name="WormBaseParasite"/>
        </authorList>
    </citation>
    <scope>IDENTIFICATION</scope>
</reference>